<proteinExistence type="predicted"/>
<feature type="domain" description="Phage shock protein PspC N-terminal" evidence="7">
    <location>
        <begin position="3"/>
        <end position="62"/>
    </location>
</feature>
<keyword evidence="2" id="KW-1003">Cell membrane</keyword>
<sequence>MKKKLTKSSDKVVAGVFGGVAEYFNLDKSWTRIIGAILIIFPGNLILGLLIYAIAAAIMPEKGDTGHKDDIIEGEFRE</sequence>
<dbReference type="InterPro" id="IPR007168">
    <property type="entry name" value="Phageshock_PspC_N"/>
</dbReference>
<dbReference type="EMBL" id="AZEF01000002">
    <property type="protein sequence ID" value="KRL03566.1"/>
    <property type="molecule type" value="Genomic_DNA"/>
</dbReference>
<protein>
    <recommendedName>
        <fullName evidence="7">Phage shock protein PspC N-terminal domain-containing protein</fullName>
    </recommendedName>
</protein>
<dbReference type="PANTHER" id="PTHR33885:SF3">
    <property type="entry name" value="PHAGE SHOCK PROTEIN C"/>
    <property type="match status" value="1"/>
</dbReference>
<evidence type="ECO:0000313" key="9">
    <source>
        <dbReference type="Proteomes" id="UP000051621"/>
    </source>
</evidence>
<evidence type="ECO:0000256" key="2">
    <source>
        <dbReference type="ARBA" id="ARBA00022475"/>
    </source>
</evidence>
<dbReference type="RefSeq" id="WP_057741729.1">
    <property type="nucleotide sequence ID" value="NZ_AZEF01000002.1"/>
</dbReference>
<dbReference type="InterPro" id="IPR052027">
    <property type="entry name" value="PspC"/>
</dbReference>
<dbReference type="Pfam" id="PF04024">
    <property type="entry name" value="PspC"/>
    <property type="match status" value="1"/>
</dbReference>
<accession>A0A0R1M660</accession>
<evidence type="ECO:0000256" key="3">
    <source>
        <dbReference type="ARBA" id="ARBA00022692"/>
    </source>
</evidence>
<keyword evidence="4 6" id="KW-1133">Transmembrane helix</keyword>
<organism evidence="8 9">
    <name type="scientific">Liquorilactobacillus capillatus DSM 19910</name>
    <dbReference type="NCBI Taxonomy" id="1423731"/>
    <lineage>
        <taxon>Bacteria</taxon>
        <taxon>Bacillati</taxon>
        <taxon>Bacillota</taxon>
        <taxon>Bacilli</taxon>
        <taxon>Lactobacillales</taxon>
        <taxon>Lactobacillaceae</taxon>
        <taxon>Liquorilactobacillus</taxon>
    </lineage>
</organism>
<evidence type="ECO:0000256" key="6">
    <source>
        <dbReference type="SAM" id="Phobius"/>
    </source>
</evidence>
<dbReference type="PATRIC" id="fig|1423731.3.peg.1870"/>
<evidence type="ECO:0000256" key="5">
    <source>
        <dbReference type="ARBA" id="ARBA00023136"/>
    </source>
</evidence>
<name>A0A0R1M660_9LACO</name>
<evidence type="ECO:0000256" key="4">
    <source>
        <dbReference type="ARBA" id="ARBA00022989"/>
    </source>
</evidence>
<evidence type="ECO:0000259" key="7">
    <source>
        <dbReference type="Pfam" id="PF04024"/>
    </source>
</evidence>
<dbReference type="Proteomes" id="UP000051621">
    <property type="component" value="Unassembled WGS sequence"/>
</dbReference>
<feature type="transmembrane region" description="Helical" evidence="6">
    <location>
        <begin position="33"/>
        <end position="58"/>
    </location>
</feature>
<gene>
    <name evidence="8" type="ORF">FC81_GL001820</name>
</gene>
<comment type="subcellular location">
    <subcellularLocation>
        <location evidence="1">Cell membrane</location>
        <topology evidence="1">Single-pass membrane protein</topology>
    </subcellularLocation>
</comment>
<dbReference type="OrthoDB" id="9815286at2"/>
<keyword evidence="9" id="KW-1185">Reference proteome</keyword>
<comment type="caution">
    <text evidence="8">The sequence shown here is derived from an EMBL/GenBank/DDBJ whole genome shotgun (WGS) entry which is preliminary data.</text>
</comment>
<reference evidence="8 9" key="1">
    <citation type="journal article" date="2015" name="Genome Announc.">
        <title>Expanding the biotechnology potential of lactobacilli through comparative genomics of 213 strains and associated genera.</title>
        <authorList>
            <person name="Sun Z."/>
            <person name="Harris H.M."/>
            <person name="McCann A."/>
            <person name="Guo C."/>
            <person name="Argimon S."/>
            <person name="Zhang W."/>
            <person name="Yang X."/>
            <person name="Jeffery I.B."/>
            <person name="Cooney J.C."/>
            <person name="Kagawa T.F."/>
            <person name="Liu W."/>
            <person name="Song Y."/>
            <person name="Salvetti E."/>
            <person name="Wrobel A."/>
            <person name="Rasinkangas P."/>
            <person name="Parkhill J."/>
            <person name="Rea M.C."/>
            <person name="O'Sullivan O."/>
            <person name="Ritari J."/>
            <person name="Douillard F.P."/>
            <person name="Paul Ross R."/>
            <person name="Yang R."/>
            <person name="Briner A.E."/>
            <person name="Felis G.E."/>
            <person name="de Vos W.M."/>
            <person name="Barrangou R."/>
            <person name="Klaenhammer T.R."/>
            <person name="Caufield P.W."/>
            <person name="Cui Y."/>
            <person name="Zhang H."/>
            <person name="O'Toole P.W."/>
        </authorList>
    </citation>
    <scope>NUCLEOTIDE SEQUENCE [LARGE SCALE GENOMIC DNA]</scope>
    <source>
        <strain evidence="8 9">DSM 19910</strain>
    </source>
</reference>
<dbReference type="GO" id="GO:0005886">
    <property type="term" value="C:plasma membrane"/>
    <property type="evidence" value="ECO:0007669"/>
    <property type="project" value="UniProtKB-SubCell"/>
</dbReference>
<dbReference type="PANTHER" id="PTHR33885">
    <property type="entry name" value="PHAGE SHOCK PROTEIN C"/>
    <property type="match status" value="1"/>
</dbReference>
<keyword evidence="5 6" id="KW-0472">Membrane</keyword>
<dbReference type="STRING" id="1423731.FC81_GL001820"/>
<keyword evidence="3 6" id="KW-0812">Transmembrane</keyword>
<evidence type="ECO:0000256" key="1">
    <source>
        <dbReference type="ARBA" id="ARBA00004162"/>
    </source>
</evidence>
<evidence type="ECO:0000313" key="8">
    <source>
        <dbReference type="EMBL" id="KRL03566.1"/>
    </source>
</evidence>
<dbReference type="AlphaFoldDB" id="A0A0R1M660"/>